<accession>A0A5B7HAE2</accession>
<evidence type="ECO:0000313" key="2">
    <source>
        <dbReference type="Proteomes" id="UP000324222"/>
    </source>
</evidence>
<dbReference type="AlphaFoldDB" id="A0A5B7HAE2"/>
<comment type="caution">
    <text evidence="1">The sequence shown here is derived from an EMBL/GenBank/DDBJ whole genome shotgun (WGS) entry which is preliminary data.</text>
</comment>
<organism evidence="1 2">
    <name type="scientific">Portunus trituberculatus</name>
    <name type="common">Swimming crab</name>
    <name type="synonym">Neptunus trituberculatus</name>
    <dbReference type="NCBI Taxonomy" id="210409"/>
    <lineage>
        <taxon>Eukaryota</taxon>
        <taxon>Metazoa</taxon>
        <taxon>Ecdysozoa</taxon>
        <taxon>Arthropoda</taxon>
        <taxon>Crustacea</taxon>
        <taxon>Multicrustacea</taxon>
        <taxon>Malacostraca</taxon>
        <taxon>Eumalacostraca</taxon>
        <taxon>Eucarida</taxon>
        <taxon>Decapoda</taxon>
        <taxon>Pleocyemata</taxon>
        <taxon>Brachyura</taxon>
        <taxon>Eubrachyura</taxon>
        <taxon>Portunoidea</taxon>
        <taxon>Portunidae</taxon>
        <taxon>Portuninae</taxon>
        <taxon>Portunus</taxon>
    </lineage>
</organism>
<evidence type="ECO:0000313" key="1">
    <source>
        <dbReference type="EMBL" id="MPC68042.1"/>
    </source>
</evidence>
<dbReference type="Proteomes" id="UP000324222">
    <property type="component" value="Unassembled WGS sequence"/>
</dbReference>
<gene>
    <name evidence="1" type="ORF">E2C01_062232</name>
</gene>
<sequence>MFFLGSASVFCPLVSIVPREFSGPNTVSCFVRYSNPYIIPHAASPFPLPIPPSHRLHNTAHLITTQYAVFGGKITHLLEGRGRIVATRELSDEN</sequence>
<proteinExistence type="predicted"/>
<protein>
    <submittedName>
        <fullName evidence="1">Uncharacterized protein</fullName>
    </submittedName>
</protein>
<reference evidence="1 2" key="1">
    <citation type="submission" date="2019-05" db="EMBL/GenBank/DDBJ databases">
        <title>Another draft genome of Portunus trituberculatus and its Hox gene families provides insights of decapod evolution.</title>
        <authorList>
            <person name="Jeong J.-H."/>
            <person name="Song I."/>
            <person name="Kim S."/>
            <person name="Choi T."/>
            <person name="Kim D."/>
            <person name="Ryu S."/>
            <person name="Kim W."/>
        </authorList>
    </citation>
    <scope>NUCLEOTIDE SEQUENCE [LARGE SCALE GENOMIC DNA]</scope>
    <source>
        <tissue evidence="1">Muscle</tissue>
    </source>
</reference>
<name>A0A5B7HAE2_PORTR</name>
<dbReference type="EMBL" id="VSRR010027167">
    <property type="protein sequence ID" value="MPC68042.1"/>
    <property type="molecule type" value="Genomic_DNA"/>
</dbReference>
<keyword evidence="2" id="KW-1185">Reference proteome</keyword>